<gene>
    <name evidence="2" type="ORF">M9458_050576</name>
</gene>
<name>A0ABD0MY46_CIRMR</name>
<dbReference type="InterPro" id="IPR008042">
    <property type="entry name" value="Retrotrans_Pao"/>
</dbReference>
<dbReference type="PANTHER" id="PTHR47331:SF5">
    <property type="entry name" value="RIBONUCLEASE H"/>
    <property type="match status" value="1"/>
</dbReference>
<feature type="region of interest" description="Disordered" evidence="1">
    <location>
        <begin position="547"/>
        <end position="604"/>
    </location>
</feature>
<keyword evidence="3" id="KW-1185">Reference proteome</keyword>
<feature type="region of interest" description="Disordered" evidence="1">
    <location>
        <begin position="756"/>
        <end position="775"/>
    </location>
</feature>
<dbReference type="Proteomes" id="UP001529510">
    <property type="component" value="Unassembled WGS sequence"/>
</dbReference>
<dbReference type="EMBL" id="JAMKFB020000045">
    <property type="protein sequence ID" value="KAL0154117.1"/>
    <property type="molecule type" value="Genomic_DNA"/>
</dbReference>
<comment type="caution">
    <text evidence="2">The sequence shown here is derived from an EMBL/GenBank/DDBJ whole genome shotgun (WGS) entry which is preliminary data.</text>
</comment>
<evidence type="ECO:0000313" key="3">
    <source>
        <dbReference type="Proteomes" id="UP001529510"/>
    </source>
</evidence>
<feature type="region of interest" description="Disordered" evidence="1">
    <location>
        <begin position="480"/>
        <end position="529"/>
    </location>
</feature>
<organism evidence="2 3">
    <name type="scientific">Cirrhinus mrigala</name>
    <name type="common">Mrigala</name>
    <dbReference type="NCBI Taxonomy" id="683832"/>
    <lineage>
        <taxon>Eukaryota</taxon>
        <taxon>Metazoa</taxon>
        <taxon>Chordata</taxon>
        <taxon>Craniata</taxon>
        <taxon>Vertebrata</taxon>
        <taxon>Euteleostomi</taxon>
        <taxon>Actinopterygii</taxon>
        <taxon>Neopterygii</taxon>
        <taxon>Teleostei</taxon>
        <taxon>Ostariophysi</taxon>
        <taxon>Cypriniformes</taxon>
        <taxon>Cyprinidae</taxon>
        <taxon>Labeoninae</taxon>
        <taxon>Labeonini</taxon>
        <taxon>Cirrhinus</taxon>
    </lineage>
</organism>
<protein>
    <submittedName>
        <fullName evidence="2">Uncharacterized protein</fullName>
    </submittedName>
</protein>
<accession>A0ABD0MY46</accession>
<proteinExistence type="predicted"/>
<dbReference type="PANTHER" id="PTHR47331">
    <property type="entry name" value="PHD-TYPE DOMAIN-CONTAINING PROTEIN"/>
    <property type="match status" value="1"/>
</dbReference>
<dbReference type="Pfam" id="PF05380">
    <property type="entry name" value="Peptidase_A17"/>
    <property type="match status" value="1"/>
</dbReference>
<evidence type="ECO:0000313" key="2">
    <source>
        <dbReference type="EMBL" id="KAL0154117.1"/>
    </source>
</evidence>
<feature type="region of interest" description="Disordered" evidence="1">
    <location>
        <begin position="329"/>
        <end position="354"/>
    </location>
</feature>
<evidence type="ECO:0000256" key="1">
    <source>
        <dbReference type="SAM" id="MobiDB-lite"/>
    </source>
</evidence>
<sequence length="1348" mass="153848">MHQPLFACQTCQQQWAPEFMDLVNSEYWPASTSSSTLYSLNLFSSVRELKVTGTIQTNLCKAAGASYKVWWGDMLAISVDGNRKLYRFLRNGSYLDKADVGAPRGQQRRRLLGGPSSWTKRAWRLRCVGMVSSLKRLICSEITWSGKNQEGAGSTAEEEVEQTCQRLQEETASLAELKESLACTDEAVWVSDVREWAAGDTTGTSLEQSIEGRYLNVRQRKQALYRQNDSGKFRHRLRRKIAESKRLLLKDIETYNSHEPAMAIDVNEVEQSLSGDNPSPTWPWEVHGSDKRNKGLSCLCRRRLSEVSDTLKEVLLQYKAVLGPQGSAIELEDKQENESDFSSPDTSENKEEECSYLSDFELTDHQQRLQSRQRVDTSEMSDDLELRGAAAPILADTSPEYGTSMQQWQPLSEWSPSREFEQQRAHISTLPEQSSVVLAEFQQLRKETEELQRHSYEQIRKLTERNEALETQLSLRAVSDRLSHHPQSKFSPVPPPRFHTPPATTDARPIPLPRSKLPQRQSDSAAESFRQDRLHDLEQRLRQLEMISPPTHARPSLHQSFPQRSYDRVDDGRSSYRPTQLHAPPSQESTYRGPAPTIPNFVRPDPREFSRLRIALENILPVDATERFKYQILTPTATHYNQQYGQPHQLALQRIAELMDSPNVGQGDVRAFRVFALKVRSLVSMLQQLGNKGYMELECGSHVSRLLCKLPHNLQTSFRRSVHPQQVPIPTLLDLSAWLEFELQVQEDSTRFYPPASKSVSIHKKGHQKDTRQTMRATSIFLGTEKDSSDMPAKAPDPKPRDRKKFCPYCDAQDHYLNACAGFQRLNRDQKVQWMQSNKRCWRCGRAHQAAQCNLKTPCKSCNRRHLYILHEVNDRSFKTPETPKVGPSESCLVNSATETLYLDRPTDSRRVLLKICKVLLRNGSQCLETYALLDDRSERTILLHSVAKQLGLTGQPEELVLRTVRQDLHILHGVSVTFTVSPASQPKTSFKIHQAFTAETLGLAEHTYPVDELQRKYSHLQGLQLPPVESVQPLLLIGSDYPHLITPVEPVRLGPPNGPAAIKTRLGWTLQGPTQEIKHRLPSQQCLFTATSGSYTDLYRQVEKLWQLDVLPYRSEKLITRSKQDQEALLLLESKTTRVIVDGVARYATPLLRVKDMPLLRASSNATLLCLRGIERRLARDPVQAAAYRGEMNRLKEAGYAQVIPPDQVDQAEESWYIPHHMTQRNVILEVCSIKCDCYPKVLVQRLWDKKREWDDPQLPDELLQAWRTWEQELPDIQRISIPRCYVTLELDNPQTIRDIHIFCDASEQAYGSVAYIQTQSKITPYTFTDCIAPPDNTQAAGGLKFD</sequence>
<reference evidence="2 3" key="1">
    <citation type="submission" date="2024-05" db="EMBL/GenBank/DDBJ databases">
        <title>Genome sequencing and assembly of Indian major carp, Cirrhinus mrigala (Hamilton, 1822).</title>
        <authorList>
            <person name="Mohindra V."/>
            <person name="Chowdhury L.M."/>
            <person name="Lal K."/>
            <person name="Jena J.K."/>
        </authorList>
    </citation>
    <scope>NUCLEOTIDE SEQUENCE [LARGE SCALE GENOMIC DNA]</scope>
    <source>
        <strain evidence="2">CM1030</strain>
        <tissue evidence="2">Blood</tissue>
    </source>
</reference>
<feature type="compositionally biased region" description="Basic and acidic residues" evidence="1">
    <location>
        <begin position="565"/>
        <end position="574"/>
    </location>
</feature>